<organism evidence="2 3">
    <name type="scientific">Helcococcus bovis</name>
    <dbReference type="NCBI Taxonomy" id="3153252"/>
    <lineage>
        <taxon>Bacteria</taxon>
        <taxon>Bacillati</taxon>
        <taxon>Bacillota</taxon>
        <taxon>Tissierellia</taxon>
        <taxon>Tissierellales</taxon>
        <taxon>Peptoniphilaceae</taxon>
        <taxon>Helcococcus</taxon>
    </lineage>
</organism>
<dbReference type="InterPro" id="IPR010699">
    <property type="entry name" value="DUF1275"/>
</dbReference>
<keyword evidence="1" id="KW-1133">Transmembrane helix</keyword>
<keyword evidence="1" id="KW-0472">Membrane</keyword>
<accession>A0ABW9F8D3</accession>
<sequence length="222" mass="25445">MIDFNIKKQTSESFRLGALLAFSGGFQDAYTYNLRGKVFSNAQTGNIVLMSQNIFTGNFSKIFHYLFPLILFALGVYFSEQLRTKYKNNKKIHWRQLVVAFEIIILIIVAFIPEKFNLIATGMVSFSCAMQVQAFRKIHGTGYATTMCIGNIRSAMENLSIYQNKKNINNLRIFFYYTGIIILFAFGAGISGYLSRFMGLQSILISPLILLIVYMLMYWEEI</sequence>
<dbReference type="Pfam" id="PF06912">
    <property type="entry name" value="DUF1275"/>
    <property type="match status" value="1"/>
</dbReference>
<keyword evidence="3" id="KW-1185">Reference proteome</keyword>
<evidence type="ECO:0000313" key="2">
    <source>
        <dbReference type="EMBL" id="MFM1525681.1"/>
    </source>
</evidence>
<name>A0ABW9F8D3_9FIRM</name>
<dbReference type="EMBL" id="JBFNFH010000029">
    <property type="protein sequence ID" value="MFM1525681.1"/>
    <property type="molecule type" value="Genomic_DNA"/>
</dbReference>
<proteinExistence type="predicted"/>
<feature type="transmembrane region" description="Helical" evidence="1">
    <location>
        <begin position="200"/>
        <end position="219"/>
    </location>
</feature>
<gene>
    <name evidence="2" type="ORF">ABGF40_08435</name>
</gene>
<dbReference type="PANTHER" id="PTHR37314:SF4">
    <property type="entry name" value="UPF0700 TRANSMEMBRANE PROTEIN YOAK"/>
    <property type="match status" value="1"/>
</dbReference>
<reference evidence="2 3" key="1">
    <citation type="journal article" date="2024" name="Front. Microbiol.">
        <title>Pangenomic and biochemical analyses of Helcococcus ovis reveal widespread tetracycline resistance and a novel bacterial species, Helcococcus bovis.</title>
        <authorList>
            <person name="Cunha F."/>
            <person name="Zhai Y."/>
            <person name="Casaro S."/>
            <person name="Jones K.L."/>
            <person name="Hernandez M."/>
            <person name="Bisinotto R.S."/>
            <person name="Kariyawasam S."/>
            <person name="Brown M.B."/>
            <person name="Phillips A."/>
            <person name="Jeong K.C."/>
            <person name="Galvao K.N."/>
        </authorList>
    </citation>
    <scope>NUCLEOTIDE SEQUENCE [LARGE SCALE GENOMIC DNA]</scope>
    <source>
        <strain evidence="2 3">KG197</strain>
    </source>
</reference>
<comment type="caution">
    <text evidence="2">The sequence shown here is derived from an EMBL/GenBank/DDBJ whole genome shotgun (WGS) entry which is preliminary data.</text>
</comment>
<feature type="transmembrane region" description="Helical" evidence="1">
    <location>
        <begin position="62"/>
        <end position="80"/>
    </location>
</feature>
<feature type="transmembrane region" description="Helical" evidence="1">
    <location>
        <begin position="174"/>
        <end position="194"/>
    </location>
</feature>
<protein>
    <submittedName>
        <fullName evidence="2">YoaK family protein</fullName>
    </submittedName>
</protein>
<keyword evidence="1" id="KW-0812">Transmembrane</keyword>
<evidence type="ECO:0000313" key="3">
    <source>
        <dbReference type="Proteomes" id="UP001629536"/>
    </source>
</evidence>
<dbReference type="Proteomes" id="UP001629536">
    <property type="component" value="Unassembled WGS sequence"/>
</dbReference>
<evidence type="ECO:0000256" key="1">
    <source>
        <dbReference type="SAM" id="Phobius"/>
    </source>
</evidence>
<feature type="transmembrane region" description="Helical" evidence="1">
    <location>
        <begin position="92"/>
        <end position="112"/>
    </location>
</feature>
<dbReference type="PANTHER" id="PTHR37314">
    <property type="entry name" value="SLR0142 PROTEIN"/>
    <property type="match status" value="1"/>
</dbReference>
<dbReference type="RefSeq" id="WP_408105722.1">
    <property type="nucleotide sequence ID" value="NZ_JBFNFH010000029.1"/>
</dbReference>